<gene>
    <name evidence="2" type="ORF">CCAP1982_LOCUS10017</name>
</gene>
<sequence>MVQGQSTRKRNTQVDHDCKLWVPYPHNILTLTIGSLSDNHLRVKCNSLVINELPTRPYDSDSCGEIMKRFKHRVLAYPKFMTMSQVILELGATHKLANQAYSTPIMERATTFKTTSLDSFDEIKNKFRRLNNKTAFLVGQEAASTVAQNNCRTALNVFKSKIPEPMKTILACRNPDTLEGAMNILFEAGYAHLRVNNQQYFPQNRSEQRYSKPSPQNKQSVNQQNRQSNDNQHANLQNPENFNRQNYRNNNSENLLPQNYRNNNFENFNRQNYRSNNPENFNRQNYRNNNHQNYPNTTQQSHNYQIRYGSSRQLNPAQKEFTQQNPRYPSPEPMDINKYDLVGKLMYNPSPQLENVQGESFQRNKVSDVERHENFHYTASENFHI</sequence>
<feature type="compositionally biased region" description="Low complexity" evidence="1">
    <location>
        <begin position="238"/>
        <end position="298"/>
    </location>
</feature>
<proteinExistence type="predicted"/>
<feature type="region of interest" description="Disordered" evidence="1">
    <location>
        <begin position="204"/>
        <end position="298"/>
    </location>
</feature>
<organism evidence="2 3">
    <name type="scientific">Ceratitis capitata</name>
    <name type="common">Mediterranean fruit fly</name>
    <name type="synonym">Tephritis capitata</name>
    <dbReference type="NCBI Taxonomy" id="7213"/>
    <lineage>
        <taxon>Eukaryota</taxon>
        <taxon>Metazoa</taxon>
        <taxon>Ecdysozoa</taxon>
        <taxon>Arthropoda</taxon>
        <taxon>Hexapoda</taxon>
        <taxon>Insecta</taxon>
        <taxon>Pterygota</taxon>
        <taxon>Neoptera</taxon>
        <taxon>Endopterygota</taxon>
        <taxon>Diptera</taxon>
        <taxon>Brachycera</taxon>
        <taxon>Muscomorpha</taxon>
        <taxon>Tephritoidea</taxon>
        <taxon>Tephritidae</taxon>
        <taxon>Ceratitis</taxon>
        <taxon>Ceratitis</taxon>
    </lineage>
</organism>
<evidence type="ECO:0000313" key="3">
    <source>
        <dbReference type="Proteomes" id="UP000606786"/>
    </source>
</evidence>
<dbReference type="AlphaFoldDB" id="A0A811URG4"/>
<keyword evidence="3" id="KW-1185">Reference proteome</keyword>
<comment type="caution">
    <text evidence="2">The sequence shown here is derived from an EMBL/GenBank/DDBJ whole genome shotgun (WGS) entry which is preliminary data.</text>
</comment>
<feature type="compositionally biased region" description="Polar residues" evidence="1">
    <location>
        <begin position="204"/>
        <end position="237"/>
    </location>
</feature>
<dbReference type="Proteomes" id="UP000606786">
    <property type="component" value="Unassembled WGS sequence"/>
</dbReference>
<dbReference type="EMBL" id="CAJHJT010000023">
    <property type="protein sequence ID" value="CAD7001520.1"/>
    <property type="molecule type" value="Genomic_DNA"/>
</dbReference>
<name>A0A811URG4_CERCA</name>
<accession>A0A811URG4</accession>
<evidence type="ECO:0000313" key="2">
    <source>
        <dbReference type="EMBL" id="CAD7001520.1"/>
    </source>
</evidence>
<protein>
    <submittedName>
        <fullName evidence="2">(Mediterranean fruit fly) hypothetical protein</fullName>
    </submittedName>
</protein>
<evidence type="ECO:0000256" key="1">
    <source>
        <dbReference type="SAM" id="MobiDB-lite"/>
    </source>
</evidence>
<reference evidence="2" key="1">
    <citation type="submission" date="2020-11" db="EMBL/GenBank/DDBJ databases">
        <authorList>
            <person name="Whitehead M."/>
        </authorList>
    </citation>
    <scope>NUCLEOTIDE SEQUENCE</scope>
    <source>
        <strain evidence="2">EGII</strain>
    </source>
</reference>